<dbReference type="RefSeq" id="WP_343966747.1">
    <property type="nucleotide sequence ID" value="NZ_BAAAHK010000004.1"/>
</dbReference>
<keyword evidence="2" id="KW-1185">Reference proteome</keyword>
<comment type="caution">
    <text evidence="1">The sequence shown here is derived from an EMBL/GenBank/DDBJ whole genome shotgun (WGS) entry which is preliminary data.</text>
</comment>
<evidence type="ECO:0000313" key="1">
    <source>
        <dbReference type="EMBL" id="GAA0932703.1"/>
    </source>
</evidence>
<gene>
    <name evidence="1" type="ORF">GCM10009554_17370</name>
</gene>
<organism evidence="1 2">
    <name type="scientific">Kribbella koreensis</name>
    <dbReference type="NCBI Taxonomy" id="57909"/>
    <lineage>
        <taxon>Bacteria</taxon>
        <taxon>Bacillati</taxon>
        <taxon>Actinomycetota</taxon>
        <taxon>Actinomycetes</taxon>
        <taxon>Propionibacteriales</taxon>
        <taxon>Kribbellaceae</taxon>
        <taxon>Kribbella</taxon>
    </lineage>
</organism>
<sequence>MPAHAFVDESSRGGYLLCAVVLLPTDLAPARRTLRSLRKPGQRRIHMKHESDGRRREILSVVAQLEIETRIYRAKLDGRSERRTRDECIRVMVPELIEELGVSRMVVESCDQDRQDNQVIREMVVKAQAEERFSYLHSAPAGEPLLWLPDIVAWAVGRGGDWKRRCGDVRLRDIEP</sequence>
<reference evidence="1 2" key="1">
    <citation type="journal article" date="2019" name="Int. J. Syst. Evol. Microbiol.">
        <title>The Global Catalogue of Microorganisms (GCM) 10K type strain sequencing project: providing services to taxonomists for standard genome sequencing and annotation.</title>
        <authorList>
            <consortium name="The Broad Institute Genomics Platform"/>
            <consortium name="The Broad Institute Genome Sequencing Center for Infectious Disease"/>
            <person name="Wu L."/>
            <person name="Ma J."/>
        </authorList>
    </citation>
    <scope>NUCLEOTIDE SEQUENCE [LARGE SCALE GENOMIC DNA]</scope>
    <source>
        <strain evidence="1 2">JCM 10977</strain>
    </source>
</reference>
<protein>
    <recommendedName>
        <fullName evidence="3">DUF3800 domain-containing protein</fullName>
    </recommendedName>
</protein>
<evidence type="ECO:0008006" key="3">
    <source>
        <dbReference type="Google" id="ProtNLM"/>
    </source>
</evidence>
<evidence type="ECO:0000313" key="2">
    <source>
        <dbReference type="Proteomes" id="UP001500542"/>
    </source>
</evidence>
<name>A0ABN1PSQ8_9ACTN</name>
<proteinExistence type="predicted"/>
<dbReference type="EMBL" id="BAAAHK010000004">
    <property type="protein sequence ID" value="GAA0932703.1"/>
    <property type="molecule type" value="Genomic_DNA"/>
</dbReference>
<accession>A0ABN1PSQ8</accession>
<dbReference type="Proteomes" id="UP001500542">
    <property type="component" value="Unassembled WGS sequence"/>
</dbReference>